<keyword evidence="2" id="KW-1185">Reference proteome</keyword>
<accession>A0ABN7BI93</accession>
<sequence>MKAVQSTLCHRPEYQLAIFPTLKVCLDTALKSKWIWAMCIFRLPFCLKRRRQTLHSNCGSTPQMYFLWAFSELIVWYVLWHLSQVRPLSEKSAGKICNEPLAWATVEFDDSLDSRSFTVL</sequence>
<proteinExistence type="predicted"/>
<gene>
    <name evidence="1" type="ORF">NTJ_15990</name>
</gene>
<organism evidence="1 2">
    <name type="scientific">Nesidiocoris tenuis</name>
    <dbReference type="NCBI Taxonomy" id="355587"/>
    <lineage>
        <taxon>Eukaryota</taxon>
        <taxon>Metazoa</taxon>
        <taxon>Ecdysozoa</taxon>
        <taxon>Arthropoda</taxon>
        <taxon>Hexapoda</taxon>
        <taxon>Insecta</taxon>
        <taxon>Pterygota</taxon>
        <taxon>Neoptera</taxon>
        <taxon>Paraneoptera</taxon>
        <taxon>Hemiptera</taxon>
        <taxon>Heteroptera</taxon>
        <taxon>Panheteroptera</taxon>
        <taxon>Cimicomorpha</taxon>
        <taxon>Miridae</taxon>
        <taxon>Dicyphina</taxon>
        <taxon>Nesidiocoris</taxon>
    </lineage>
</organism>
<evidence type="ECO:0000313" key="2">
    <source>
        <dbReference type="Proteomes" id="UP001307889"/>
    </source>
</evidence>
<name>A0ABN7BI93_9HEMI</name>
<dbReference type="Proteomes" id="UP001307889">
    <property type="component" value="Chromosome 15"/>
</dbReference>
<evidence type="ECO:0000313" key="1">
    <source>
        <dbReference type="EMBL" id="BET03172.1"/>
    </source>
</evidence>
<protein>
    <submittedName>
        <fullName evidence="1">Uncharacterized protein</fullName>
    </submittedName>
</protein>
<reference evidence="1 2" key="1">
    <citation type="submission" date="2023-09" db="EMBL/GenBank/DDBJ databases">
        <title>Nesidiocoris tenuis whole genome shotgun sequence.</title>
        <authorList>
            <person name="Shibata T."/>
            <person name="Shimoda M."/>
            <person name="Kobayashi T."/>
            <person name="Uehara T."/>
        </authorList>
    </citation>
    <scope>NUCLEOTIDE SEQUENCE [LARGE SCALE GENOMIC DNA]</scope>
    <source>
        <strain evidence="1 2">Japan</strain>
    </source>
</reference>
<dbReference type="EMBL" id="AP028923">
    <property type="protein sequence ID" value="BET03172.1"/>
    <property type="molecule type" value="Genomic_DNA"/>
</dbReference>